<proteinExistence type="predicted"/>
<evidence type="ECO:0000313" key="2">
    <source>
        <dbReference type="Proteomes" id="UP000645217"/>
    </source>
</evidence>
<comment type="caution">
    <text evidence="1">The sequence shown here is derived from an EMBL/GenBank/DDBJ whole genome shotgun (WGS) entry which is preliminary data.</text>
</comment>
<dbReference type="RefSeq" id="WP_189163742.1">
    <property type="nucleotide sequence ID" value="NZ_BMNT01000015.1"/>
</dbReference>
<sequence length="64" mass="7514">MGLLGRWRIRELKARAKRRLGASTGNRTLAAEARTEEAEARLLQTRERLEEVARQIRREYGVRH</sequence>
<reference evidence="1" key="2">
    <citation type="submission" date="2020-09" db="EMBL/GenBank/DDBJ databases">
        <authorList>
            <person name="Sun Q."/>
            <person name="Ohkuma M."/>
        </authorList>
    </citation>
    <scope>NUCLEOTIDE SEQUENCE</scope>
    <source>
        <strain evidence="1">JCM 13064</strain>
    </source>
</reference>
<gene>
    <name evidence="1" type="ORF">GCM10007964_31540</name>
</gene>
<dbReference type="AlphaFoldDB" id="A0A917R2V6"/>
<name>A0A917R2V6_9ACTN</name>
<organism evidence="1 2">
    <name type="scientific">Sphaerisporangium melleum</name>
    <dbReference type="NCBI Taxonomy" id="321316"/>
    <lineage>
        <taxon>Bacteria</taxon>
        <taxon>Bacillati</taxon>
        <taxon>Actinomycetota</taxon>
        <taxon>Actinomycetes</taxon>
        <taxon>Streptosporangiales</taxon>
        <taxon>Streptosporangiaceae</taxon>
        <taxon>Sphaerisporangium</taxon>
    </lineage>
</organism>
<dbReference type="Proteomes" id="UP000645217">
    <property type="component" value="Unassembled WGS sequence"/>
</dbReference>
<evidence type="ECO:0008006" key="3">
    <source>
        <dbReference type="Google" id="ProtNLM"/>
    </source>
</evidence>
<accession>A0A917R2V6</accession>
<protein>
    <recommendedName>
        <fullName evidence="3">CsbD family protein</fullName>
    </recommendedName>
</protein>
<reference evidence="1" key="1">
    <citation type="journal article" date="2014" name="Int. J. Syst. Evol. Microbiol.">
        <title>Complete genome sequence of Corynebacterium casei LMG S-19264T (=DSM 44701T), isolated from a smear-ripened cheese.</title>
        <authorList>
            <consortium name="US DOE Joint Genome Institute (JGI-PGF)"/>
            <person name="Walter F."/>
            <person name="Albersmeier A."/>
            <person name="Kalinowski J."/>
            <person name="Ruckert C."/>
        </authorList>
    </citation>
    <scope>NUCLEOTIDE SEQUENCE</scope>
    <source>
        <strain evidence="1">JCM 13064</strain>
    </source>
</reference>
<keyword evidence="2" id="KW-1185">Reference proteome</keyword>
<dbReference type="EMBL" id="BMNT01000015">
    <property type="protein sequence ID" value="GGK86650.1"/>
    <property type="molecule type" value="Genomic_DNA"/>
</dbReference>
<evidence type="ECO:0000313" key="1">
    <source>
        <dbReference type="EMBL" id="GGK86650.1"/>
    </source>
</evidence>